<reference evidence="11" key="1">
    <citation type="submission" date="2022-07" db="EMBL/GenBank/DDBJ databases">
        <title>Phylogenomic reconstructions and comparative analyses of Kickxellomycotina fungi.</title>
        <authorList>
            <person name="Reynolds N.K."/>
            <person name="Stajich J.E."/>
            <person name="Barry K."/>
            <person name="Grigoriev I.V."/>
            <person name="Crous P."/>
            <person name="Smith M.E."/>
        </authorList>
    </citation>
    <scope>NUCLEOTIDE SEQUENCE</scope>
    <source>
        <strain evidence="11">BCRC 34297</strain>
    </source>
</reference>
<feature type="domain" description="Nucleoside transporter/FeoB GTPase Gate" evidence="10">
    <location>
        <begin position="262"/>
        <end position="358"/>
    </location>
</feature>
<keyword evidence="6 7" id="KW-0472">Membrane</keyword>
<dbReference type="GO" id="GO:0005886">
    <property type="term" value="C:plasma membrane"/>
    <property type="evidence" value="ECO:0007669"/>
    <property type="project" value="UniProtKB-SubCell"/>
</dbReference>
<dbReference type="GO" id="GO:0005337">
    <property type="term" value="F:nucleoside transmembrane transporter activity"/>
    <property type="evidence" value="ECO:0007669"/>
    <property type="project" value="InterPro"/>
</dbReference>
<dbReference type="PANTHER" id="PTHR10590:SF4">
    <property type="entry name" value="SOLUTE CARRIER FAMILY 28 MEMBER 3"/>
    <property type="match status" value="1"/>
</dbReference>
<dbReference type="EMBL" id="JANBUH010000223">
    <property type="protein sequence ID" value="KAJ2753064.1"/>
    <property type="molecule type" value="Genomic_DNA"/>
</dbReference>
<evidence type="ECO:0000256" key="2">
    <source>
        <dbReference type="ARBA" id="ARBA00009033"/>
    </source>
</evidence>
<dbReference type="Pfam" id="PF01773">
    <property type="entry name" value="Nucleos_tra2_N"/>
    <property type="match status" value="1"/>
</dbReference>
<feature type="transmembrane region" description="Helical" evidence="7">
    <location>
        <begin position="101"/>
        <end position="123"/>
    </location>
</feature>
<feature type="transmembrane region" description="Helical" evidence="7">
    <location>
        <begin position="227"/>
        <end position="245"/>
    </location>
</feature>
<dbReference type="OrthoDB" id="6075923at2759"/>
<feature type="transmembrane region" description="Helical" evidence="7">
    <location>
        <begin position="204"/>
        <end position="221"/>
    </location>
</feature>
<dbReference type="Proteomes" id="UP001140011">
    <property type="component" value="Unassembled WGS sequence"/>
</dbReference>
<evidence type="ECO:0000313" key="11">
    <source>
        <dbReference type="EMBL" id="KAJ2753064.1"/>
    </source>
</evidence>
<dbReference type="InterPro" id="IPR002668">
    <property type="entry name" value="CNT_N_dom"/>
</dbReference>
<keyword evidence="3" id="KW-1003">Cell membrane</keyword>
<dbReference type="InterPro" id="IPR011657">
    <property type="entry name" value="CNT_C_dom"/>
</dbReference>
<evidence type="ECO:0000313" key="12">
    <source>
        <dbReference type="Proteomes" id="UP001140011"/>
    </source>
</evidence>
<feature type="domain" description="Concentrative nucleoside transporter N-terminal" evidence="8">
    <location>
        <begin position="180"/>
        <end position="252"/>
    </location>
</feature>
<evidence type="ECO:0000256" key="5">
    <source>
        <dbReference type="ARBA" id="ARBA00022989"/>
    </source>
</evidence>
<keyword evidence="5 7" id="KW-1133">Transmembrane helix</keyword>
<keyword evidence="4 7" id="KW-0812">Transmembrane</keyword>
<feature type="transmembrane region" description="Helical" evidence="7">
    <location>
        <begin position="144"/>
        <end position="164"/>
    </location>
</feature>
<evidence type="ECO:0000256" key="6">
    <source>
        <dbReference type="ARBA" id="ARBA00023136"/>
    </source>
</evidence>
<evidence type="ECO:0000256" key="3">
    <source>
        <dbReference type="ARBA" id="ARBA00022475"/>
    </source>
</evidence>
<keyword evidence="12" id="KW-1185">Reference proteome</keyword>
<comment type="similarity">
    <text evidence="2">Belongs to the concentrative nucleoside transporter (CNT) (TC 2.A.41) family.</text>
</comment>
<evidence type="ECO:0000259" key="10">
    <source>
        <dbReference type="Pfam" id="PF07670"/>
    </source>
</evidence>
<accession>A0A9W8H0S8</accession>
<evidence type="ECO:0000256" key="7">
    <source>
        <dbReference type="SAM" id="Phobius"/>
    </source>
</evidence>
<feature type="transmembrane region" description="Helical" evidence="7">
    <location>
        <begin position="456"/>
        <end position="474"/>
    </location>
</feature>
<feature type="domain" description="Concentrative nucleoside transporter C-terminal" evidence="9">
    <location>
        <begin position="365"/>
        <end position="576"/>
    </location>
</feature>
<dbReference type="InterPro" id="IPR008276">
    <property type="entry name" value="C_nuclsd_transpt"/>
</dbReference>
<comment type="subcellular location">
    <subcellularLocation>
        <location evidence="1">Cell membrane</location>
        <topology evidence="1">Multi-pass membrane protein</topology>
    </subcellularLocation>
</comment>
<proteinExistence type="inferred from homology"/>
<feature type="transmembrane region" description="Helical" evidence="7">
    <location>
        <begin position="257"/>
        <end position="281"/>
    </location>
</feature>
<dbReference type="Pfam" id="PF07662">
    <property type="entry name" value="Nucleos_tra2_C"/>
    <property type="match status" value="1"/>
</dbReference>
<dbReference type="Pfam" id="PF07670">
    <property type="entry name" value="Gate"/>
    <property type="match status" value="1"/>
</dbReference>
<name>A0A9W8H0S8_9FUNG</name>
<evidence type="ECO:0000256" key="4">
    <source>
        <dbReference type="ARBA" id="ARBA00022692"/>
    </source>
</evidence>
<feature type="transmembrane region" description="Helical" evidence="7">
    <location>
        <begin position="520"/>
        <end position="545"/>
    </location>
</feature>
<dbReference type="AlphaFoldDB" id="A0A9W8H0S8"/>
<evidence type="ECO:0000259" key="9">
    <source>
        <dbReference type="Pfam" id="PF07662"/>
    </source>
</evidence>
<protein>
    <recommendedName>
        <fullName evidence="13">Sodium/nucleoside cotransporter</fullName>
    </recommendedName>
</protein>
<feature type="transmembrane region" description="Helical" evidence="7">
    <location>
        <begin position="557"/>
        <end position="579"/>
    </location>
</feature>
<dbReference type="PANTHER" id="PTHR10590">
    <property type="entry name" value="SODIUM/NUCLEOSIDE COTRANSPORTER"/>
    <property type="match status" value="1"/>
</dbReference>
<feature type="transmembrane region" description="Helical" evidence="7">
    <location>
        <begin position="422"/>
        <end position="444"/>
    </location>
</feature>
<organism evidence="11 12">
    <name type="scientific">Coemansia pectinata</name>
    <dbReference type="NCBI Taxonomy" id="1052879"/>
    <lineage>
        <taxon>Eukaryota</taxon>
        <taxon>Fungi</taxon>
        <taxon>Fungi incertae sedis</taxon>
        <taxon>Zoopagomycota</taxon>
        <taxon>Kickxellomycotina</taxon>
        <taxon>Kickxellomycetes</taxon>
        <taxon>Kickxellales</taxon>
        <taxon>Kickxellaceae</taxon>
        <taxon>Coemansia</taxon>
    </lineage>
</organism>
<evidence type="ECO:0008006" key="13">
    <source>
        <dbReference type="Google" id="ProtNLM"/>
    </source>
</evidence>
<feature type="transmembrane region" description="Helical" evidence="7">
    <location>
        <begin position="69"/>
        <end position="89"/>
    </location>
</feature>
<sequence>MDGPITHQVSDDTVDAVAEANLSKPGSLTSAKNNGGGNSSQTNVSVSLESKHAWDISRLVRKSWSQYKFAWTLGIWAILTGYFIASLTLKRMTQLSDILPFIFLYVFVSGKMLFGFIGTSFLTRPFSTASRSIQASAQRIPLRLRYLLGVVVLVAIVLSVSLTIPENSVGRRIDRMQSFLGIIIIMLVMTATSTRPRSIQWRTVFVGLLLQFCLGCIVIKTKWGNDFFTWLASMASGLLAFANYGTKFLLGDTIGSLDIFAITVFPAVIFFSAFIQVVQYLGGIQWIIKKIGWAFQQLLGTSGTESMVAAASPFLGLSENVLLVKDYIEHMTCSEIHACMTAGFATISGSTLQGYIALGVDAKNIITACVMSIPCSLALSKLRYPETEESLTRGVMVDPPRHTDETNILHALANGAAIGINLSLLISANLIAIISLVNLIDFLLTWLGQFVTIHQLTLELILGYVLYPYTWLLGVPHKDILNVSQLLGLKFITNEFVAYQRLTVATSGPALKTVLSSRGLAIAEFALCGFGNLGSIAIQIGVMGTLAPSRKTDISRLVLSACITGSIATTITAAIVSMVM</sequence>
<dbReference type="GO" id="GO:0015293">
    <property type="term" value="F:symporter activity"/>
    <property type="evidence" value="ECO:0007669"/>
    <property type="project" value="TreeGrafter"/>
</dbReference>
<gene>
    <name evidence="11" type="ORF">GGI19_003393</name>
</gene>
<evidence type="ECO:0000256" key="1">
    <source>
        <dbReference type="ARBA" id="ARBA00004651"/>
    </source>
</evidence>
<comment type="caution">
    <text evidence="11">The sequence shown here is derived from an EMBL/GenBank/DDBJ whole genome shotgun (WGS) entry which is preliminary data.</text>
</comment>
<dbReference type="InterPro" id="IPR011642">
    <property type="entry name" value="Gate_dom"/>
</dbReference>
<evidence type="ECO:0000259" key="8">
    <source>
        <dbReference type="Pfam" id="PF01773"/>
    </source>
</evidence>